<reference evidence="1 2" key="1">
    <citation type="submission" date="2019-07" db="EMBL/GenBank/DDBJ databases">
        <title>Genome assembly of two rare yeast pathogens: Diutina rugosa and Trichomonascus ciferrii.</title>
        <authorList>
            <person name="Mixao V."/>
            <person name="Saus E."/>
            <person name="Hansen A."/>
            <person name="Lass-Flor C."/>
            <person name="Gabaldon T."/>
        </authorList>
    </citation>
    <scope>NUCLEOTIDE SEQUENCE [LARGE SCALE GENOMIC DNA]</scope>
    <source>
        <strain evidence="1 2">CBS 613</strain>
    </source>
</reference>
<proteinExistence type="predicted"/>
<evidence type="ECO:0000313" key="2">
    <source>
        <dbReference type="Proteomes" id="UP000449547"/>
    </source>
</evidence>
<dbReference type="VEuPathDB" id="FungiDB:DIURU_000856"/>
<dbReference type="GeneID" id="54779509"/>
<gene>
    <name evidence="1" type="ORF">DIURU_000856</name>
</gene>
<comment type="caution">
    <text evidence="1">The sequence shown here is derived from an EMBL/GenBank/DDBJ whole genome shotgun (WGS) entry which is preliminary data.</text>
</comment>
<keyword evidence="2" id="KW-1185">Reference proteome</keyword>
<sequence>MVQSPAPYHTSSSGWGLTHWGTDMVDVLFDAYVNGDNPSQRNEIATSNFARYGIRLDGDAFTNFLLRHYGILPYYGFKGSSYRNVLDRIYAEIPYEPECERARINDAVRICDKRYSTLVDEMDLNILYRDLLVRLYGSPFEPAENIAHAKKLIQEYRIIDGSVYGPSSSL</sequence>
<accession>A0A642V3P5</accession>
<evidence type="ECO:0000313" key="1">
    <source>
        <dbReference type="EMBL" id="KAA8907172.1"/>
    </source>
</evidence>
<dbReference type="RefSeq" id="XP_034014523.1">
    <property type="nucleotide sequence ID" value="XM_034159150.1"/>
</dbReference>
<name>A0A642V3P5_DIURU</name>
<dbReference type="EMBL" id="SWFT01000027">
    <property type="protein sequence ID" value="KAA8907172.1"/>
    <property type="molecule type" value="Genomic_DNA"/>
</dbReference>
<organism evidence="1 2">
    <name type="scientific">Diutina rugosa</name>
    <name type="common">Yeast</name>
    <name type="synonym">Candida rugosa</name>
    <dbReference type="NCBI Taxonomy" id="5481"/>
    <lineage>
        <taxon>Eukaryota</taxon>
        <taxon>Fungi</taxon>
        <taxon>Dikarya</taxon>
        <taxon>Ascomycota</taxon>
        <taxon>Saccharomycotina</taxon>
        <taxon>Pichiomycetes</taxon>
        <taxon>Debaryomycetaceae</taxon>
        <taxon>Diutina</taxon>
    </lineage>
</organism>
<protein>
    <submittedName>
        <fullName evidence="1">Uncharacterized protein</fullName>
    </submittedName>
</protein>
<dbReference type="AlphaFoldDB" id="A0A642V3P5"/>
<dbReference type="Proteomes" id="UP000449547">
    <property type="component" value="Unassembled WGS sequence"/>
</dbReference>
<dbReference type="OrthoDB" id="195089at2759"/>